<keyword evidence="1" id="KW-0175">Coiled coil</keyword>
<dbReference type="InterPro" id="IPR043764">
    <property type="entry name" value="DUF5710"/>
</dbReference>
<sequence>MGARWDRQEQSWYVPAGVEAAPLLAQWPRREEAARQAQATPTDQPSAPVQEEPRTYLAVPYVERHQAKAAGARWDGLAKSWYVGEGADMGTLGKWLPANQRQQQDPAIAAREEFGHELRSMGFIVEGQHPVMDGASHRIAAVGDKGKEQAGFYVAHLNGHVPAGYAKNNRTGQELRWKAKGYRLSDEERLQLTAEAAARRVEREAEQQRQHEAAAQRVQRQLATVEPLDPNQPTPYLRAKGVQAHRGLFTDHAGKTTFVPAYDKAGKQWTTQYIDADGTKRFAKDSRKEGCFHVLGGIKELERAPVIVVGEGYATMATLKEAAGATVAAVVAFDSGNLGPVAKALRELHPLKPILVAGDDDQAVQITQGFNPGREKAEAAARDVGGRAIFPVFASGENTYPDHLPPVTPATYRAHANASELLAKGGITADAKQALQADLLRPEQVAALEQMKKHTDFNDLAQRSALGREALTRQVLPEVKQAQLIHQAADQKQAQEQAQRQTQGVRQRQGHRLRAG</sequence>
<dbReference type="EMBL" id="JAXOJX010000003">
    <property type="protein sequence ID" value="MDZ5455771.1"/>
    <property type="molecule type" value="Genomic_DNA"/>
</dbReference>
<evidence type="ECO:0000256" key="2">
    <source>
        <dbReference type="SAM" id="MobiDB-lite"/>
    </source>
</evidence>
<protein>
    <submittedName>
        <fullName evidence="4">DUF5710 domain-containing protein</fullName>
    </submittedName>
</protein>
<dbReference type="Proteomes" id="UP001293718">
    <property type="component" value="Unassembled WGS sequence"/>
</dbReference>
<name>A0ABU5I9I6_9BURK</name>
<keyword evidence="5" id="KW-1185">Reference proteome</keyword>
<reference evidence="4 5" key="1">
    <citation type="submission" date="2023-11" db="EMBL/GenBank/DDBJ databases">
        <title>Draft genome of Azohydromonas lata strain H1 (DSM1123), a polyhydroxyalkanoate producer.</title>
        <authorList>
            <person name="Traversa D."/>
            <person name="D'Addabbo P."/>
            <person name="Pazzani C."/>
            <person name="Manzari C."/>
            <person name="Chiara M."/>
            <person name="Scrascia M."/>
        </authorList>
    </citation>
    <scope>NUCLEOTIDE SEQUENCE [LARGE SCALE GENOMIC DNA]</scope>
    <source>
        <strain evidence="4 5">H1</strain>
    </source>
</reference>
<accession>A0ABU5I9I6</accession>
<comment type="caution">
    <text evidence="4">The sequence shown here is derived from an EMBL/GenBank/DDBJ whole genome shotgun (WGS) entry which is preliminary data.</text>
</comment>
<evidence type="ECO:0000256" key="1">
    <source>
        <dbReference type="SAM" id="Coils"/>
    </source>
</evidence>
<feature type="coiled-coil region" evidence="1">
    <location>
        <begin position="187"/>
        <end position="221"/>
    </location>
</feature>
<feature type="region of interest" description="Disordered" evidence="2">
    <location>
        <begin position="487"/>
        <end position="516"/>
    </location>
</feature>
<evidence type="ECO:0000313" key="4">
    <source>
        <dbReference type="EMBL" id="MDZ5455771.1"/>
    </source>
</evidence>
<dbReference type="Pfam" id="PF18974">
    <property type="entry name" value="DUF5710"/>
    <property type="match status" value="1"/>
</dbReference>
<gene>
    <name evidence="4" type="ORF">SM757_04215</name>
</gene>
<organism evidence="4 5">
    <name type="scientific">Azohydromonas lata</name>
    <dbReference type="NCBI Taxonomy" id="45677"/>
    <lineage>
        <taxon>Bacteria</taxon>
        <taxon>Pseudomonadati</taxon>
        <taxon>Pseudomonadota</taxon>
        <taxon>Betaproteobacteria</taxon>
        <taxon>Burkholderiales</taxon>
        <taxon>Sphaerotilaceae</taxon>
        <taxon>Azohydromonas</taxon>
    </lineage>
</organism>
<evidence type="ECO:0000313" key="5">
    <source>
        <dbReference type="Proteomes" id="UP001293718"/>
    </source>
</evidence>
<feature type="domain" description="DUF5710" evidence="3">
    <location>
        <begin position="54"/>
        <end position="97"/>
    </location>
</feature>
<dbReference type="RefSeq" id="WP_322464484.1">
    <property type="nucleotide sequence ID" value="NZ_JAXOJX010000003.1"/>
</dbReference>
<feature type="compositionally biased region" description="Low complexity" evidence="2">
    <location>
        <begin position="487"/>
        <end position="507"/>
    </location>
</feature>
<evidence type="ECO:0000259" key="3">
    <source>
        <dbReference type="Pfam" id="PF18974"/>
    </source>
</evidence>
<proteinExistence type="predicted"/>
<feature type="region of interest" description="Disordered" evidence="2">
    <location>
        <begin position="27"/>
        <end position="52"/>
    </location>
</feature>